<proteinExistence type="inferred from homology"/>
<evidence type="ECO:0000256" key="3">
    <source>
        <dbReference type="SAM" id="Phobius"/>
    </source>
</evidence>
<dbReference type="Pfam" id="PF00067">
    <property type="entry name" value="p450"/>
    <property type="match status" value="1"/>
</dbReference>
<dbReference type="InterPro" id="IPR002401">
    <property type="entry name" value="Cyt_P450_E_grp-I"/>
</dbReference>
<accession>A0AAW1WUU0</accession>
<comment type="caution">
    <text evidence="4">The sequence shown here is derived from an EMBL/GenBank/DDBJ whole genome shotgun (WGS) entry which is preliminary data.</text>
</comment>
<dbReference type="InterPro" id="IPR001128">
    <property type="entry name" value="Cyt_P450"/>
</dbReference>
<organism evidence="4 5">
    <name type="scientific">Rubus argutus</name>
    <name type="common">Southern blackberry</name>
    <dbReference type="NCBI Taxonomy" id="59490"/>
    <lineage>
        <taxon>Eukaryota</taxon>
        <taxon>Viridiplantae</taxon>
        <taxon>Streptophyta</taxon>
        <taxon>Embryophyta</taxon>
        <taxon>Tracheophyta</taxon>
        <taxon>Spermatophyta</taxon>
        <taxon>Magnoliopsida</taxon>
        <taxon>eudicotyledons</taxon>
        <taxon>Gunneridae</taxon>
        <taxon>Pentapetalae</taxon>
        <taxon>rosids</taxon>
        <taxon>fabids</taxon>
        <taxon>Rosales</taxon>
        <taxon>Rosaceae</taxon>
        <taxon>Rosoideae</taxon>
        <taxon>Rosoideae incertae sedis</taxon>
        <taxon>Rubus</taxon>
    </lineage>
</organism>
<keyword evidence="1 2" id="KW-0479">Metal-binding</keyword>
<keyword evidence="5" id="KW-1185">Reference proteome</keyword>
<sequence length="529" mass="59673">MWSSLWDASNEKHENLKAALSICLIILSTFVFWFLRTWNKYSRNRVQAPLPPGPRCLPLLGYLPFLGTNLHHQFTDLSRVYGPIYQLQLGTKLGIVVSSPELVKQVVRDQDTIFAYRDLTVAAQILSYGGSDIVFGTYGPDWRRMRKVLASQMLSKTNLDGGYGLRKEEVLKSISHIFSDKIGTPIDLGEFSFSTTINTTMRMLWGGTLQGEKGSDAGSEFRKVVVEIIELLEKPNVSDFFPALARFDIQGIGSRAKKLQSVIENIYDSAIEAHMDKSGNEGVPEKHEGKGFLQFLLENNNHQHSATSLTMQQVKALLTDIVVGGTDTTAITVEWAMSELMQHPDEMRKVQEELTEIVGLNNLVEDFHLPKLHYLDAVIKETSRLHPAGTLLPPRCPSQSTTVGGYHIPKGSRVFLNVWSIHRDPSVWDNPLEFRPERFLNTDPNNSFDYLGNKFQYLPFGSGRRICAGIPLAERMLIYVLASFLHSFEWRLPNDTEVDLSDKFGFVTKKLTPLIAIPTPRLSKLELYA</sequence>
<protein>
    <recommendedName>
        <fullName evidence="6">Cytochrome P450</fullName>
    </recommendedName>
</protein>
<evidence type="ECO:0000256" key="2">
    <source>
        <dbReference type="RuleBase" id="RU000461"/>
    </source>
</evidence>
<dbReference type="PRINTS" id="PR00463">
    <property type="entry name" value="EP450I"/>
</dbReference>
<keyword evidence="1 2" id="KW-0408">Iron</keyword>
<comment type="similarity">
    <text evidence="2">Belongs to the cytochrome P450 family.</text>
</comment>
<keyword evidence="2" id="KW-0560">Oxidoreductase</keyword>
<keyword evidence="3" id="KW-0812">Transmembrane</keyword>
<dbReference type="EMBL" id="JBEDUW010000005">
    <property type="protein sequence ID" value="KAK9927464.1"/>
    <property type="molecule type" value="Genomic_DNA"/>
</dbReference>
<dbReference type="FunFam" id="1.10.630.10:FF:000207">
    <property type="entry name" value="Putative cytochrome P450 superfamily protein"/>
    <property type="match status" value="1"/>
</dbReference>
<dbReference type="Gene3D" id="1.10.630.10">
    <property type="entry name" value="Cytochrome P450"/>
    <property type="match status" value="1"/>
</dbReference>
<evidence type="ECO:0008006" key="6">
    <source>
        <dbReference type="Google" id="ProtNLM"/>
    </source>
</evidence>
<comment type="cofactor">
    <cofactor evidence="1">
        <name>heme</name>
        <dbReference type="ChEBI" id="CHEBI:30413"/>
    </cofactor>
</comment>
<feature type="transmembrane region" description="Helical" evidence="3">
    <location>
        <begin position="16"/>
        <end position="35"/>
    </location>
</feature>
<dbReference type="PANTHER" id="PTHR47951:SF7">
    <property type="entry name" value="FLAVONOID 3',5'-HYDROXYLASE-LIKE ISOFORM X1"/>
    <property type="match status" value="1"/>
</dbReference>
<evidence type="ECO:0000313" key="4">
    <source>
        <dbReference type="EMBL" id="KAK9927464.1"/>
    </source>
</evidence>
<name>A0AAW1WUU0_RUBAR</name>
<dbReference type="PANTHER" id="PTHR47951">
    <property type="entry name" value="OS08G0547900 PROTEIN"/>
    <property type="match status" value="1"/>
</dbReference>
<dbReference type="GO" id="GO:0016705">
    <property type="term" value="F:oxidoreductase activity, acting on paired donors, with incorporation or reduction of molecular oxygen"/>
    <property type="evidence" value="ECO:0007669"/>
    <property type="project" value="InterPro"/>
</dbReference>
<dbReference type="GO" id="GO:0020037">
    <property type="term" value="F:heme binding"/>
    <property type="evidence" value="ECO:0007669"/>
    <property type="project" value="InterPro"/>
</dbReference>
<dbReference type="InterPro" id="IPR036396">
    <property type="entry name" value="Cyt_P450_sf"/>
</dbReference>
<dbReference type="GO" id="GO:0005506">
    <property type="term" value="F:iron ion binding"/>
    <property type="evidence" value="ECO:0007669"/>
    <property type="project" value="InterPro"/>
</dbReference>
<reference evidence="4 5" key="1">
    <citation type="journal article" date="2023" name="G3 (Bethesda)">
        <title>A chromosome-length genome assembly and annotation of blackberry (Rubus argutus, cv. 'Hillquist').</title>
        <authorList>
            <person name="Bruna T."/>
            <person name="Aryal R."/>
            <person name="Dudchenko O."/>
            <person name="Sargent D.J."/>
            <person name="Mead D."/>
            <person name="Buti M."/>
            <person name="Cavallini A."/>
            <person name="Hytonen T."/>
            <person name="Andres J."/>
            <person name="Pham M."/>
            <person name="Weisz D."/>
            <person name="Mascagni F."/>
            <person name="Usai G."/>
            <person name="Natali L."/>
            <person name="Bassil N."/>
            <person name="Fernandez G.E."/>
            <person name="Lomsadze A."/>
            <person name="Armour M."/>
            <person name="Olukolu B."/>
            <person name="Poorten T."/>
            <person name="Britton C."/>
            <person name="Davik J."/>
            <person name="Ashrafi H."/>
            <person name="Aiden E.L."/>
            <person name="Borodovsky M."/>
            <person name="Worthington M."/>
        </authorList>
    </citation>
    <scope>NUCLEOTIDE SEQUENCE [LARGE SCALE GENOMIC DNA]</scope>
    <source>
        <strain evidence="4">PI 553951</strain>
    </source>
</reference>
<dbReference type="PROSITE" id="PS00086">
    <property type="entry name" value="CYTOCHROME_P450"/>
    <property type="match status" value="1"/>
</dbReference>
<keyword evidence="3" id="KW-0472">Membrane</keyword>
<dbReference type="PRINTS" id="PR00385">
    <property type="entry name" value="P450"/>
</dbReference>
<evidence type="ECO:0000313" key="5">
    <source>
        <dbReference type="Proteomes" id="UP001457282"/>
    </source>
</evidence>
<dbReference type="Proteomes" id="UP001457282">
    <property type="component" value="Unassembled WGS sequence"/>
</dbReference>
<dbReference type="GO" id="GO:0004497">
    <property type="term" value="F:monooxygenase activity"/>
    <property type="evidence" value="ECO:0007669"/>
    <property type="project" value="UniProtKB-KW"/>
</dbReference>
<evidence type="ECO:0000256" key="1">
    <source>
        <dbReference type="PIRSR" id="PIRSR602401-1"/>
    </source>
</evidence>
<keyword evidence="2" id="KW-0503">Monooxygenase</keyword>
<gene>
    <name evidence="4" type="ORF">M0R45_024647</name>
</gene>
<dbReference type="SUPFAM" id="SSF48264">
    <property type="entry name" value="Cytochrome P450"/>
    <property type="match status" value="1"/>
</dbReference>
<dbReference type="InterPro" id="IPR017972">
    <property type="entry name" value="Cyt_P450_CS"/>
</dbReference>
<feature type="binding site" description="axial binding residue" evidence="1">
    <location>
        <position position="467"/>
    </location>
    <ligand>
        <name>heme</name>
        <dbReference type="ChEBI" id="CHEBI:30413"/>
    </ligand>
    <ligandPart>
        <name>Fe</name>
        <dbReference type="ChEBI" id="CHEBI:18248"/>
    </ligandPart>
</feature>
<keyword evidence="1 2" id="KW-0349">Heme</keyword>
<dbReference type="AlphaFoldDB" id="A0AAW1WUU0"/>
<keyword evidence="3" id="KW-1133">Transmembrane helix</keyword>